<organism evidence="1 2">
    <name type="scientific">Toxocara canis</name>
    <name type="common">Canine roundworm</name>
    <dbReference type="NCBI Taxonomy" id="6265"/>
    <lineage>
        <taxon>Eukaryota</taxon>
        <taxon>Metazoa</taxon>
        <taxon>Ecdysozoa</taxon>
        <taxon>Nematoda</taxon>
        <taxon>Chromadorea</taxon>
        <taxon>Rhabditida</taxon>
        <taxon>Spirurina</taxon>
        <taxon>Ascaridomorpha</taxon>
        <taxon>Ascaridoidea</taxon>
        <taxon>Toxocaridae</taxon>
        <taxon>Toxocara</taxon>
    </lineage>
</organism>
<evidence type="ECO:0000313" key="2">
    <source>
        <dbReference type="Proteomes" id="UP000031036"/>
    </source>
</evidence>
<evidence type="ECO:0000313" key="1">
    <source>
        <dbReference type="EMBL" id="KHN79845.1"/>
    </source>
</evidence>
<gene>
    <name evidence="1" type="ORF">Tcan_07605</name>
</gene>
<comment type="caution">
    <text evidence="1">The sequence shown here is derived from an EMBL/GenBank/DDBJ whole genome shotgun (WGS) entry which is preliminary data.</text>
</comment>
<name>A0A0B2VFT4_TOXCA</name>
<proteinExistence type="predicted"/>
<accession>A0A0B2VFT4</accession>
<reference evidence="1 2" key="1">
    <citation type="submission" date="2014-11" db="EMBL/GenBank/DDBJ databases">
        <title>Genetic blueprint of the zoonotic pathogen Toxocara canis.</title>
        <authorList>
            <person name="Zhu X.-Q."/>
            <person name="Korhonen P.K."/>
            <person name="Cai H."/>
            <person name="Young N.D."/>
            <person name="Nejsum P."/>
            <person name="von Samson-Himmelstjerna G."/>
            <person name="Boag P.R."/>
            <person name="Tan P."/>
            <person name="Li Q."/>
            <person name="Min J."/>
            <person name="Yang Y."/>
            <person name="Wang X."/>
            <person name="Fang X."/>
            <person name="Hall R.S."/>
            <person name="Hofmann A."/>
            <person name="Sternberg P.W."/>
            <person name="Jex A.R."/>
            <person name="Gasser R.B."/>
        </authorList>
    </citation>
    <scope>NUCLEOTIDE SEQUENCE [LARGE SCALE GENOMIC DNA]</scope>
    <source>
        <strain evidence="1">PN_DK_2014</strain>
    </source>
</reference>
<dbReference type="AlphaFoldDB" id="A0A0B2VFT4"/>
<dbReference type="EMBL" id="JPKZ01001844">
    <property type="protein sequence ID" value="KHN79845.1"/>
    <property type="molecule type" value="Genomic_DNA"/>
</dbReference>
<dbReference type="Proteomes" id="UP000031036">
    <property type="component" value="Unassembled WGS sequence"/>
</dbReference>
<keyword evidence="2" id="KW-1185">Reference proteome</keyword>
<protein>
    <submittedName>
        <fullName evidence="1">Uncharacterized protein</fullName>
    </submittedName>
</protein>
<sequence>MDAQCSITKHVIITMRNCRRHTSKVPNLKATQFELHLKTMATVAVEDGCE</sequence>